<dbReference type="InterPro" id="IPR000477">
    <property type="entry name" value="RT_dom"/>
</dbReference>
<evidence type="ECO:0000313" key="3">
    <source>
        <dbReference type="Proteomes" id="UP001321473"/>
    </source>
</evidence>
<dbReference type="AlphaFoldDB" id="A0AAQ4EGE3"/>
<dbReference type="CDD" id="cd00304">
    <property type="entry name" value="RT_like"/>
    <property type="match status" value="1"/>
</dbReference>
<dbReference type="InterPro" id="IPR043502">
    <property type="entry name" value="DNA/RNA_pol_sf"/>
</dbReference>
<dbReference type="PROSITE" id="PS50878">
    <property type="entry name" value="RT_POL"/>
    <property type="match status" value="1"/>
</dbReference>
<dbReference type="GO" id="GO:0071897">
    <property type="term" value="P:DNA biosynthetic process"/>
    <property type="evidence" value="ECO:0007669"/>
    <property type="project" value="UniProtKB-ARBA"/>
</dbReference>
<dbReference type="PANTHER" id="PTHR21301">
    <property type="entry name" value="REVERSE TRANSCRIPTASE"/>
    <property type="match status" value="1"/>
</dbReference>
<proteinExistence type="predicted"/>
<evidence type="ECO:0000313" key="2">
    <source>
        <dbReference type="EMBL" id="KAK8773731.1"/>
    </source>
</evidence>
<gene>
    <name evidence="2" type="ORF">V5799_011736</name>
</gene>
<organism evidence="2 3">
    <name type="scientific">Amblyomma americanum</name>
    <name type="common">Lone star tick</name>
    <dbReference type="NCBI Taxonomy" id="6943"/>
    <lineage>
        <taxon>Eukaryota</taxon>
        <taxon>Metazoa</taxon>
        <taxon>Ecdysozoa</taxon>
        <taxon>Arthropoda</taxon>
        <taxon>Chelicerata</taxon>
        <taxon>Arachnida</taxon>
        <taxon>Acari</taxon>
        <taxon>Parasitiformes</taxon>
        <taxon>Ixodida</taxon>
        <taxon>Ixodoidea</taxon>
        <taxon>Ixodidae</taxon>
        <taxon>Amblyomminae</taxon>
        <taxon>Amblyomma</taxon>
    </lineage>
</organism>
<comment type="caution">
    <text evidence="2">The sequence shown here is derived from an EMBL/GenBank/DDBJ whole genome shotgun (WGS) entry which is preliminary data.</text>
</comment>
<dbReference type="PANTHER" id="PTHR21301:SF11">
    <property type="entry name" value="GIY-YIG DOMAIN-CONTAINING PROTEIN"/>
    <property type="match status" value="1"/>
</dbReference>
<name>A0AAQ4EGE3_AMBAM</name>
<accession>A0AAQ4EGE3</accession>
<protein>
    <recommendedName>
        <fullName evidence="1">Reverse transcriptase domain-containing protein</fullName>
    </recommendedName>
</protein>
<evidence type="ECO:0000259" key="1">
    <source>
        <dbReference type="PROSITE" id="PS50878"/>
    </source>
</evidence>
<sequence>MVIEDDEILVSFDVKSLFTSVPTDLAVKVRTDALQADATVPERTPIEVPDLSRLLQFCLSNTCFTFQESIYKQVHGTAMGASISVTAANLTMESLESRALSCFTPRPKVFLRYVDDCFCIIKKSAVTTFLLHLNSMEPAIQFTTEEEVDGRLPFLDVLVKRDGPGISFSVFRKDTHTGMYLNFSSIHPTCH</sequence>
<feature type="domain" description="Reverse transcriptase" evidence="1">
    <location>
        <begin position="1"/>
        <end position="170"/>
    </location>
</feature>
<dbReference type="Proteomes" id="UP001321473">
    <property type="component" value="Unassembled WGS sequence"/>
</dbReference>
<dbReference type="SUPFAM" id="SSF56672">
    <property type="entry name" value="DNA/RNA polymerases"/>
    <property type="match status" value="1"/>
</dbReference>
<reference evidence="2 3" key="1">
    <citation type="journal article" date="2023" name="Arcadia Sci">
        <title>De novo assembly of a long-read Amblyomma americanum tick genome.</title>
        <authorList>
            <person name="Chou S."/>
            <person name="Poskanzer K.E."/>
            <person name="Rollins M."/>
            <person name="Thuy-Boun P.S."/>
        </authorList>
    </citation>
    <scope>NUCLEOTIDE SEQUENCE [LARGE SCALE GENOMIC DNA]</scope>
    <source>
        <strain evidence="2">F_SG_1</strain>
        <tissue evidence="2">Salivary glands</tissue>
    </source>
</reference>
<keyword evidence="3" id="KW-1185">Reference proteome</keyword>
<dbReference type="EMBL" id="JARKHS020016394">
    <property type="protein sequence ID" value="KAK8773731.1"/>
    <property type="molecule type" value="Genomic_DNA"/>
</dbReference>